<dbReference type="InterPro" id="IPR004695">
    <property type="entry name" value="SLAC1/Mae1/Ssu1/TehA"/>
</dbReference>
<dbReference type="Gene3D" id="1.50.10.150">
    <property type="entry name" value="Voltage-dependent anion channel"/>
    <property type="match status" value="1"/>
</dbReference>
<feature type="transmembrane region" description="Helical" evidence="5">
    <location>
        <begin position="57"/>
        <end position="77"/>
    </location>
</feature>
<dbReference type="InterPro" id="IPR052951">
    <property type="entry name" value="Tellurite_res_ion_channel"/>
</dbReference>
<protein>
    <submittedName>
        <fullName evidence="6">TDT family transporter</fullName>
    </submittedName>
</protein>
<sequence length="307" mass="32845">MAGLALAIASLGWSWENAGHFDGMAQIIGAIIGGVMLLLIAFKFMSNPKNLWADLQHPVVGSVVPTFAMGVMIVSNALGKWSPVAGDSLWLLAVATHVIFLSSFVYHRAKKFSLSHMVPSWFVPPVGLVVADVAFSGNPALRPIADAILLFGLCSYALLLPLMIYRLIFCGEVPDGAKPTIAIMAAPASLSLAGYLTVSQSPSPLIVAVLLGIALLMTAVIYLSFVSLMRLPFSPGFAAFTFPMVIGATALYKTATWMDSIGVASQYVNQISVIALVELVVATIVVFYVSLHYRRFISLQWKQPVAA</sequence>
<dbReference type="RefSeq" id="WP_274166072.1">
    <property type="nucleotide sequence ID" value="NZ_JAJUBC010000026.1"/>
</dbReference>
<dbReference type="CDD" id="cd09325">
    <property type="entry name" value="TDT_C4-dicarb_trans"/>
    <property type="match status" value="1"/>
</dbReference>
<dbReference type="Pfam" id="PF03595">
    <property type="entry name" value="SLAC1"/>
    <property type="match status" value="1"/>
</dbReference>
<organism evidence="6 7">
    <name type="scientific">Enterovibrio gelatinilyticus</name>
    <dbReference type="NCBI Taxonomy" id="2899819"/>
    <lineage>
        <taxon>Bacteria</taxon>
        <taxon>Pseudomonadati</taxon>
        <taxon>Pseudomonadota</taxon>
        <taxon>Gammaproteobacteria</taxon>
        <taxon>Vibrionales</taxon>
        <taxon>Vibrionaceae</taxon>
        <taxon>Enterovibrio</taxon>
    </lineage>
</organism>
<keyword evidence="3 5" id="KW-1133">Transmembrane helix</keyword>
<gene>
    <name evidence="6" type="ORF">LRP50_18895</name>
</gene>
<name>A0ABT5R4K1_9GAMM</name>
<comment type="subcellular location">
    <subcellularLocation>
        <location evidence="1">Membrane</location>
        <topology evidence="1">Multi-pass membrane protein</topology>
    </subcellularLocation>
</comment>
<keyword evidence="7" id="KW-1185">Reference proteome</keyword>
<keyword evidence="2 5" id="KW-0812">Transmembrane</keyword>
<evidence type="ECO:0000256" key="2">
    <source>
        <dbReference type="ARBA" id="ARBA00022692"/>
    </source>
</evidence>
<reference evidence="6" key="1">
    <citation type="submission" date="2021-12" db="EMBL/GenBank/DDBJ databases">
        <title>Enterovibrio ZSDZ35 sp. nov. and Enterovibrio ZSDZ42 sp. nov., isolated from coastal seawater in Qingdao.</title>
        <authorList>
            <person name="Zhang P."/>
        </authorList>
    </citation>
    <scope>NUCLEOTIDE SEQUENCE</scope>
    <source>
        <strain evidence="6">ZSDZ42</strain>
    </source>
</reference>
<feature type="transmembrane region" description="Helical" evidence="5">
    <location>
        <begin position="24"/>
        <end position="45"/>
    </location>
</feature>
<feature type="transmembrane region" description="Helical" evidence="5">
    <location>
        <begin position="147"/>
        <end position="168"/>
    </location>
</feature>
<feature type="transmembrane region" description="Helical" evidence="5">
    <location>
        <begin position="267"/>
        <end position="291"/>
    </location>
</feature>
<evidence type="ECO:0000313" key="6">
    <source>
        <dbReference type="EMBL" id="MDD1795200.1"/>
    </source>
</evidence>
<accession>A0ABT5R4K1</accession>
<evidence type="ECO:0000256" key="3">
    <source>
        <dbReference type="ARBA" id="ARBA00022989"/>
    </source>
</evidence>
<feature type="transmembrane region" description="Helical" evidence="5">
    <location>
        <begin position="118"/>
        <end position="135"/>
    </location>
</feature>
<dbReference type="PANTHER" id="PTHR37955">
    <property type="entry name" value="TELLURITE RESISTANCE PROTEIN TEHA"/>
    <property type="match status" value="1"/>
</dbReference>
<evidence type="ECO:0000256" key="1">
    <source>
        <dbReference type="ARBA" id="ARBA00004141"/>
    </source>
</evidence>
<dbReference type="PANTHER" id="PTHR37955:SF1">
    <property type="entry name" value="DEP DOMAIN-CONTAINING PROTEIN"/>
    <property type="match status" value="1"/>
</dbReference>
<evidence type="ECO:0000313" key="7">
    <source>
        <dbReference type="Proteomes" id="UP001149400"/>
    </source>
</evidence>
<feature type="transmembrane region" description="Helical" evidence="5">
    <location>
        <begin position="237"/>
        <end position="255"/>
    </location>
</feature>
<dbReference type="Proteomes" id="UP001149400">
    <property type="component" value="Unassembled WGS sequence"/>
</dbReference>
<feature type="transmembrane region" description="Helical" evidence="5">
    <location>
        <begin position="204"/>
        <end position="225"/>
    </location>
</feature>
<comment type="caution">
    <text evidence="6">The sequence shown here is derived from an EMBL/GenBank/DDBJ whole genome shotgun (WGS) entry which is preliminary data.</text>
</comment>
<evidence type="ECO:0000256" key="4">
    <source>
        <dbReference type="ARBA" id="ARBA00023136"/>
    </source>
</evidence>
<evidence type="ECO:0000256" key="5">
    <source>
        <dbReference type="SAM" id="Phobius"/>
    </source>
</evidence>
<feature type="transmembrane region" description="Helical" evidence="5">
    <location>
        <begin position="89"/>
        <end position="106"/>
    </location>
</feature>
<keyword evidence="4 5" id="KW-0472">Membrane</keyword>
<feature type="transmembrane region" description="Helical" evidence="5">
    <location>
        <begin position="180"/>
        <end position="198"/>
    </location>
</feature>
<proteinExistence type="predicted"/>
<dbReference type="EMBL" id="JAJUBC010000026">
    <property type="protein sequence ID" value="MDD1795200.1"/>
    <property type="molecule type" value="Genomic_DNA"/>
</dbReference>
<dbReference type="InterPro" id="IPR038665">
    <property type="entry name" value="Voltage-dep_anion_channel_sf"/>
</dbReference>